<evidence type="ECO:0000259" key="8">
    <source>
        <dbReference type="Pfam" id="PF18955"/>
    </source>
</evidence>
<dbReference type="EMBL" id="JAUJWU010000001">
    <property type="protein sequence ID" value="MDN7245274.1"/>
    <property type="molecule type" value="Genomic_DNA"/>
</dbReference>
<dbReference type="InterPro" id="IPR022930">
    <property type="entry name" value="UPF0316"/>
</dbReference>
<comment type="caution">
    <text evidence="9">The sequence shown here is derived from an EMBL/GenBank/DDBJ whole genome shotgun (WGS) entry which is preliminary data.</text>
</comment>
<evidence type="ECO:0000313" key="10">
    <source>
        <dbReference type="Proteomes" id="UP001172142"/>
    </source>
</evidence>
<evidence type="ECO:0000256" key="3">
    <source>
        <dbReference type="ARBA" id="ARBA00022692"/>
    </source>
</evidence>
<evidence type="ECO:0000313" key="9">
    <source>
        <dbReference type="EMBL" id="MDN7245274.1"/>
    </source>
</evidence>
<evidence type="ECO:0000256" key="5">
    <source>
        <dbReference type="ARBA" id="ARBA00023136"/>
    </source>
</evidence>
<keyword evidence="5 6" id="KW-0472">Membrane</keyword>
<keyword evidence="3 6" id="KW-0812">Transmembrane</keyword>
<gene>
    <name evidence="9" type="ORF">QWY13_07150</name>
</gene>
<dbReference type="NCBIfam" id="NF003194">
    <property type="entry name" value="PRK04164.1-5"/>
    <property type="match status" value="1"/>
</dbReference>
<dbReference type="Pfam" id="PF10035">
    <property type="entry name" value="DUF2179"/>
    <property type="match status" value="1"/>
</dbReference>
<evidence type="ECO:0000256" key="4">
    <source>
        <dbReference type="ARBA" id="ARBA00022989"/>
    </source>
</evidence>
<keyword evidence="4 6" id="KW-1133">Transmembrane helix</keyword>
<name>A0ABT8NBL2_9BACL</name>
<evidence type="ECO:0000256" key="6">
    <source>
        <dbReference type="HAMAP-Rule" id="MF_01515"/>
    </source>
</evidence>
<comment type="similarity">
    <text evidence="6">Belongs to the UPF0316 family.</text>
</comment>
<feature type="domain" description="DUF2179" evidence="7">
    <location>
        <begin position="110"/>
        <end position="161"/>
    </location>
</feature>
<dbReference type="PANTHER" id="PTHR40060:SF1">
    <property type="entry name" value="UPF0316 PROTEIN YEBE"/>
    <property type="match status" value="1"/>
</dbReference>
<feature type="domain" description="DUF5698" evidence="8">
    <location>
        <begin position="20"/>
        <end position="76"/>
    </location>
</feature>
<protein>
    <recommendedName>
        <fullName evidence="6">UPF0316 protein QWY13_07150</fullName>
    </recommendedName>
</protein>
<dbReference type="Pfam" id="PF18955">
    <property type="entry name" value="DUF5698"/>
    <property type="match status" value="1"/>
</dbReference>
<evidence type="ECO:0000256" key="1">
    <source>
        <dbReference type="ARBA" id="ARBA00004651"/>
    </source>
</evidence>
<dbReference type="InterPro" id="IPR019264">
    <property type="entry name" value="DUF2179"/>
</dbReference>
<dbReference type="CDD" id="cd16381">
    <property type="entry name" value="YitT_C_like_1"/>
    <property type="match status" value="1"/>
</dbReference>
<feature type="transmembrane region" description="Helical" evidence="6">
    <location>
        <begin position="6"/>
        <end position="26"/>
    </location>
</feature>
<sequence length="179" mass="19862">MNSFLLLIILINVAYMTLFTLRMILVIKGYRKVAAVLSMGEVFIYLIGLTIVLDNLDKPLNVAAYCAGWGLGVYLGGIIENRLALGYIVFDIIVDALELELPLQVRDKGYGVTSWMAEGKDGARLCMKVLAKRKNEKKLRDFVTGLSPKAFIISYEPNRYNGGFLTNPIKPAGGINRRA</sequence>
<dbReference type="InterPro" id="IPR044035">
    <property type="entry name" value="DUF5698"/>
</dbReference>
<comment type="subcellular location">
    <subcellularLocation>
        <location evidence="1 6">Cell membrane</location>
        <topology evidence="1 6">Multi-pass membrane protein</topology>
    </subcellularLocation>
</comment>
<keyword evidence="2 6" id="KW-1003">Cell membrane</keyword>
<evidence type="ECO:0000256" key="2">
    <source>
        <dbReference type="ARBA" id="ARBA00022475"/>
    </source>
</evidence>
<accession>A0ABT8NBL2</accession>
<dbReference type="Proteomes" id="UP001172142">
    <property type="component" value="Unassembled WGS sequence"/>
</dbReference>
<dbReference type="HAMAP" id="MF_01515">
    <property type="entry name" value="UPF0316"/>
    <property type="match status" value="1"/>
</dbReference>
<dbReference type="PANTHER" id="PTHR40060">
    <property type="entry name" value="UPF0316 PROTEIN YEBE"/>
    <property type="match status" value="1"/>
</dbReference>
<dbReference type="RefSeq" id="WP_300990627.1">
    <property type="nucleotide sequence ID" value="NZ_CP129235.1"/>
</dbReference>
<keyword evidence="10" id="KW-1185">Reference proteome</keyword>
<proteinExistence type="inferred from homology"/>
<feature type="transmembrane region" description="Helical" evidence="6">
    <location>
        <begin position="59"/>
        <end position="79"/>
    </location>
</feature>
<reference evidence="9 10" key="1">
    <citation type="submission" date="2023-07" db="EMBL/GenBank/DDBJ databases">
        <title>Novel species in genus Planococcus.</title>
        <authorList>
            <person name="Ning S."/>
        </authorList>
    </citation>
    <scope>NUCLEOTIDE SEQUENCE [LARGE SCALE GENOMIC DNA]</scope>
    <source>
        <strain evidence="9 10">N017</strain>
    </source>
</reference>
<organism evidence="9 10">
    <name type="scientific">Planococcus shenhongbingii</name>
    <dbReference type="NCBI Taxonomy" id="3058398"/>
    <lineage>
        <taxon>Bacteria</taxon>
        <taxon>Bacillati</taxon>
        <taxon>Bacillota</taxon>
        <taxon>Bacilli</taxon>
        <taxon>Bacillales</taxon>
        <taxon>Caryophanaceae</taxon>
        <taxon>Planococcus</taxon>
    </lineage>
</organism>
<feature type="transmembrane region" description="Helical" evidence="6">
    <location>
        <begin position="33"/>
        <end position="53"/>
    </location>
</feature>
<evidence type="ECO:0000259" key="7">
    <source>
        <dbReference type="Pfam" id="PF10035"/>
    </source>
</evidence>